<feature type="region of interest" description="Disordered" evidence="6">
    <location>
        <begin position="881"/>
        <end position="971"/>
    </location>
</feature>
<feature type="domain" description="MBD" evidence="7">
    <location>
        <begin position="107"/>
        <end position="183"/>
    </location>
</feature>
<feature type="region of interest" description="Disordered" evidence="6">
    <location>
        <begin position="550"/>
        <end position="579"/>
    </location>
</feature>
<evidence type="ECO:0000256" key="1">
    <source>
        <dbReference type="ARBA" id="ARBA00004123"/>
    </source>
</evidence>
<keyword evidence="2" id="KW-0805">Transcription regulation</keyword>
<sequence>MAVVDSPDWPPPGWTEDVKVSNGRKIKYYTNGETGKKFYSKKEVARYLNTKDTCDDVTQAMNIQGKSCSENNVSHMDNQDERFSKDNVSQMDNLDKSCSENNVSQTVGRPNNSHEWLPPGWIVELKTRKSGSHAGTPYKVYIDPSTGSKFYSKPEVSKYLKTMKQNNIAVEGQIHGDGEVSSSNQKRCGGQTRKSKRLKSDTDQASPGIEEGSFSKLKASQDFEEVGEQSRTTKRKKSGITRTTKTSPSHGAGEDFILNEKTSLGSKENGAQSPQSKRQKPGSGCPSARSVSSVAVDCDSADELPPGWKKESRQNDRGTREYLLYTDPVHGYKFYSKKEVLRYLQTGDASRCARIPAKRNVASTTKDDSPTTDDASLKKLGGFTTGRQLFSTDESKGGKFFGTCSPAQQVESSKKQPDCSVSDPNAIITSILAEINENHSFENVVEDAEIETVSVGVKQPSAVSTESDLLSEKQLLENEQEKHSSKATQQSKKSRKTESLNLGRRVSKRLAGQNTEAAADLNLGERALPAVVDKSASLSLSVNACSQELLQDSDPTPETGNSDQASLNGDPSLDDLPPGWKKEIKITKKANGIRKDPLYIDPVDGYVFRSKKDVFRYLQTGDISSCAIRPVKRDLDATMKESSPTTVDSNSKKLGCSVTERQPFAAKESRGRKRSVTCSPEVQAESSKKQPESSASNANTIITSSAADIIAKHSIQNAEISLDTEPEIRDSSADTKVIAAESNAIKRLSSVSTPQSDLPSEQQLLENEHEKHINKEKPEQSRRSRTKKPLTPGRRISKRLVGHSPEPVADLDLGERAFRAVVKKSASLGIPLNVSDQEFSQNKNPTVGTGNSDQAPLRREASGLEFPPDLEKEILTQNEDLTVGTGNSDQASQKIEASGDGLSPGLEKEIFSQNKDPTVGTGNSDQASLSKEASGDELSPGLEKEILAQNKDPTVGTGNADQASLSRKASGDELSLGLEKEILTHYKDPTVGSGNSDQASLSRKAALEEIPPGWEKEMLGQNKYSTVGTGNSDQASLSRKLSPDEIPPGWENEVPPGWKYEIPAQNKDPIVGTTNSDQASLSREKASLDEIPPGWEKEILAYNKDPAIKAGNSDQASLSRELASADELPPGWEKEMLTRNKYPTVGTGNFNSLDIPPGWEKELLVQQKDHTVGTGNSYQSFLSKEASVDGLPPGWKTEFRMRKNARVIKKDPYYTDPVHGYVFRSKKDVMRYLQTGDIRSCAVKPTKRDPGSTMKDNSPSTHDTSSKKLRCSLTGIQLSATDESKGSKCSVTCSMALQAENFSEHPKTKIRDSVGDTKAAAAETVDVRRSLVVSHQLDFLPEQQLPENEKEKHSNKGVPARLRKFRNSKSSTPARRVSKRLSRHNPEMVTDLNLGERVLQTVVNNSALSGLPMNVSGGESAQQTDLITGDSDQPSLSRKTSSRNDPLKVVCLSEGQAFKERNDERILQDSQPAGISYERGKVHLEQYALNERPTAKLAKEEQDGQNRLLNNSQLAESASGRRVFPAEDRSVSERSTVEQVSEKQNGEYKQWQYSQLAEPSRRSVDLNVENQQWQDVQLASSHRFVDLNMENQQWQDSQVAQSQRSVDLNVENQQWQDSQLPESSHRNLDLNVESQPVKEKQTGELVTENQDEQNRRLHAQLASYPFGDYWSDPCMEFAFKTLTGALPVEDTLTFQGSTHQEYNTSYTQADDGCFELPLFNTSSFYLNDAPNHCAPSEEHVVKEQPPLNQTFMPTGNNSIPGHSSVVSQNPGLTFLPNGNNGIPACSSVVAQNPGLNAQAKDYQSKFKSHR</sequence>
<evidence type="ECO:0000313" key="8">
    <source>
        <dbReference type="EMBL" id="KAK4728699.1"/>
    </source>
</evidence>
<feature type="compositionally biased region" description="Polar residues" evidence="6">
    <location>
        <begin position="640"/>
        <end position="649"/>
    </location>
</feature>
<feature type="domain" description="MBD" evidence="7">
    <location>
        <begin position="294"/>
        <end position="366"/>
    </location>
</feature>
<feature type="region of interest" description="Disordered" evidence="6">
    <location>
        <begin position="638"/>
        <end position="697"/>
    </location>
</feature>
<feature type="compositionally biased region" description="Polar residues" evidence="6">
    <location>
        <begin position="881"/>
        <end position="895"/>
    </location>
</feature>
<evidence type="ECO:0000256" key="6">
    <source>
        <dbReference type="SAM" id="MobiDB-lite"/>
    </source>
</evidence>
<keyword evidence="5" id="KW-0539">Nucleus</keyword>
<feature type="compositionally biased region" description="Polar residues" evidence="6">
    <location>
        <begin position="1027"/>
        <end position="1039"/>
    </location>
</feature>
<feature type="region of interest" description="Disordered" evidence="6">
    <location>
        <begin position="1498"/>
        <end position="1543"/>
    </location>
</feature>
<dbReference type="InterPro" id="IPR016177">
    <property type="entry name" value="DNA-bd_dom_sf"/>
</dbReference>
<feature type="domain" description="MBD" evidence="7">
    <location>
        <begin position="566"/>
        <end position="642"/>
    </location>
</feature>
<dbReference type="CDD" id="cd00122">
    <property type="entry name" value="MBD"/>
    <property type="match status" value="1"/>
</dbReference>
<feature type="compositionally biased region" description="Polar residues" evidence="6">
    <location>
        <begin position="260"/>
        <end position="276"/>
    </location>
</feature>
<organism evidence="8 9">
    <name type="scientific">Solanum pinnatisectum</name>
    <name type="common">tansyleaf nightshade</name>
    <dbReference type="NCBI Taxonomy" id="50273"/>
    <lineage>
        <taxon>Eukaryota</taxon>
        <taxon>Viridiplantae</taxon>
        <taxon>Streptophyta</taxon>
        <taxon>Embryophyta</taxon>
        <taxon>Tracheophyta</taxon>
        <taxon>Spermatophyta</taxon>
        <taxon>Magnoliopsida</taxon>
        <taxon>eudicotyledons</taxon>
        <taxon>Gunneridae</taxon>
        <taxon>Pentapetalae</taxon>
        <taxon>asterids</taxon>
        <taxon>lamiids</taxon>
        <taxon>Solanales</taxon>
        <taxon>Solanaceae</taxon>
        <taxon>Solanoideae</taxon>
        <taxon>Solaneae</taxon>
        <taxon>Solanum</taxon>
    </lineage>
</organism>
<evidence type="ECO:0000256" key="2">
    <source>
        <dbReference type="ARBA" id="ARBA00023015"/>
    </source>
</evidence>
<feature type="region of interest" description="Disordered" evidence="6">
    <location>
        <begin position="174"/>
        <end position="315"/>
    </location>
</feature>
<dbReference type="Gene3D" id="3.30.890.10">
    <property type="entry name" value="Methyl-cpg-binding Protein 2, Chain A"/>
    <property type="match status" value="5"/>
</dbReference>
<dbReference type="GO" id="GO:0005634">
    <property type="term" value="C:nucleus"/>
    <property type="evidence" value="ECO:0007669"/>
    <property type="project" value="UniProtKB-SubCell"/>
</dbReference>
<dbReference type="SUPFAM" id="SSF54171">
    <property type="entry name" value="DNA-binding domain"/>
    <property type="match status" value="5"/>
</dbReference>
<keyword evidence="9" id="KW-1185">Reference proteome</keyword>
<evidence type="ECO:0000256" key="3">
    <source>
        <dbReference type="ARBA" id="ARBA00023125"/>
    </source>
</evidence>
<feature type="region of interest" description="Disordered" evidence="6">
    <location>
        <begin position="1243"/>
        <end position="1267"/>
    </location>
</feature>
<name>A0AAV9LUJ7_9SOLN</name>
<feature type="region of interest" description="Disordered" evidence="6">
    <location>
        <begin position="1027"/>
        <end position="1049"/>
    </location>
</feature>
<feature type="compositionally biased region" description="Polar residues" evidence="6">
    <location>
        <begin position="911"/>
        <end position="931"/>
    </location>
</feature>
<feature type="compositionally biased region" description="Polar residues" evidence="6">
    <location>
        <begin position="1417"/>
        <end position="1439"/>
    </location>
</feature>
<protein>
    <recommendedName>
        <fullName evidence="7">MBD domain-containing protein</fullName>
    </recommendedName>
</protein>
<keyword evidence="4" id="KW-0804">Transcription</keyword>
<dbReference type="EMBL" id="JAWPEI010000004">
    <property type="protein sequence ID" value="KAK4728699.1"/>
    <property type="molecule type" value="Genomic_DNA"/>
</dbReference>
<evidence type="ECO:0000313" key="9">
    <source>
        <dbReference type="Proteomes" id="UP001311915"/>
    </source>
</evidence>
<dbReference type="Proteomes" id="UP001311915">
    <property type="component" value="Unassembled WGS sequence"/>
</dbReference>
<feature type="domain" description="MBD" evidence="7">
    <location>
        <begin position="1"/>
        <end position="68"/>
    </location>
</feature>
<feature type="domain" description="MBD" evidence="7">
    <location>
        <begin position="1181"/>
        <end position="1253"/>
    </location>
</feature>
<feature type="compositionally biased region" description="Basic and acidic residues" evidence="6">
    <location>
        <begin position="1524"/>
        <end position="1543"/>
    </location>
</feature>
<feature type="compositionally biased region" description="Polar residues" evidence="6">
    <location>
        <begin position="1505"/>
        <end position="1516"/>
    </location>
</feature>
<evidence type="ECO:0000256" key="5">
    <source>
        <dbReference type="ARBA" id="ARBA00023242"/>
    </source>
</evidence>
<feature type="compositionally biased region" description="Basic and acidic residues" evidence="6">
    <location>
        <begin position="770"/>
        <end position="782"/>
    </location>
</feature>
<feature type="compositionally biased region" description="Polar residues" evidence="6">
    <location>
        <begin position="956"/>
        <end position="967"/>
    </location>
</feature>
<feature type="compositionally biased region" description="Low complexity" evidence="6">
    <location>
        <begin position="287"/>
        <end position="298"/>
    </location>
</feature>
<feature type="region of interest" description="Disordered" evidence="6">
    <location>
        <begin position="1413"/>
        <end position="1444"/>
    </location>
</feature>
<feature type="compositionally biased region" description="Polar residues" evidence="6">
    <location>
        <begin position="837"/>
        <end position="854"/>
    </location>
</feature>
<dbReference type="InterPro" id="IPR001739">
    <property type="entry name" value="Methyl_CpG_DNA-bd"/>
</dbReference>
<dbReference type="PROSITE" id="PS50982">
    <property type="entry name" value="MBD"/>
    <property type="match status" value="5"/>
</dbReference>
<proteinExistence type="predicted"/>
<dbReference type="PANTHER" id="PTHR34067:SF20">
    <property type="entry name" value="OS08G0206700 PROTEIN"/>
    <property type="match status" value="1"/>
</dbReference>
<accession>A0AAV9LUJ7</accession>
<dbReference type="PANTHER" id="PTHR34067">
    <property type="entry name" value="OS04G0193200 PROTEIN"/>
    <property type="match status" value="1"/>
</dbReference>
<keyword evidence="3" id="KW-0238">DNA-binding</keyword>
<evidence type="ECO:0000256" key="4">
    <source>
        <dbReference type="ARBA" id="ARBA00023163"/>
    </source>
</evidence>
<dbReference type="SMART" id="SM00391">
    <property type="entry name" value="MBD"/>
    <property type="match status" value="2"/>
</dbReference>
<dbReference type="Pfam" id="PF01429">
    <property type="entry name" value="MBD"/>
    <property type="match status" value="3"/>
</dbReference>
<comment type="subcellular location">
    <subcellularLocation>
        <location evidence="1">Nucleus</location>
    </subcellularLocation>
</comment>
<feature type="compositionally biased region" description="Polar residues" evidence="6">
    <location>
        <begin position="240"/>
        <end position="249"/>
    </location>
</feature>
<gene>
    <name evidence="8" type="ORF">R3W88_021687</name>
</gene>
<comment type="caution">
    <text evidence="8">The sequence shown here is derived from an EMBL/GenBank/DDBJ whole genome shotgun (WGS) entry which is preliminary data.</text>
</comment>
<reference evidence="8 9" key="1">
    <citation type="submission" date="2023-10" db="EMBL/GenBank/DDBJ databases">
        <title>Genome-Wide Identification Analysis in wild type Solanum Pinnatisectum Reveals Some Genes Defensing Phytophthora Infestans.</title>
        <authorList>
            <person name="Sun C."/>
        </authorList>
    </citation>
    <scope>NUCLEOTIDE SEQUENCE [LARGE SCALE GENOMIC DNA]</scope>
    <source>
        <strain evidence="8">LQN</strain>
        <tissue evidence="8">Leaf</tissue>
    </source>
</reference>
<evidence type="ECO:0000259" key="7">
    <source>
        <dbReference type="PROSITE" id="PS50982"/>
    </source>
</evidence>
<feature type="region of interest" description="Disordered" evidence="6">
    <location>
        <begin position="837"/>
        <end position="857"/>
    </location>
</feature>
<dbReference type="GO" id="GO:0003677">
    <property type="term" value="F:DNA binding"/>
    <property type="evidence" value="ECO:0007669"/>
    <property type="project" value="UniProtKB-KW"/>
</dbReference>
<feature type="region of interest" description="Disordered" evidence="6">
    <location>
        <begin position="478"/>
        <end position="513"/>
    </location>
</feature>
<dbReference type="InterPro" id="IPR038945">
    <property type="entry name" value="MBD13-like"/>
</dbReference>
<feature type="compositionally biased region" description="Polar residues" evidence="6">
    <location>
        <begin position="550"/>
        <end position="569"/>
    </location>
</feature>
<feature type="region of interest" description="Disordered" evidence="6">
    <location>
        <begin position="770"/>
        <end position="808"/>
    </location>
</feature>
<feature type="compositionally biased region" description="Polar residues" evidence="6">
    <location>
        <begin position="1254"/>
        <end position="1263"/>
    </location>
</feature>